<name>A0A7W6EC14_9HYPH</name>
<reference evidence="2 3" key="1">
    <citation type="submission" date="2020-08" db="EMBL/GenBank/DDBJ databases">
        <title>Genomic Encyclopedia of Type Strains, Phase IV (KMG-IV): sequencing the most valuable type-strain genomes for metagenomic binning, comparative biology and taxonomic classification.</title>
        <authorList>
            <person name="Goeker M."/>
        </authorList>
    </citation>
    <scope>NUCLEOTIDE SEQUENCE [LARGE SCALE GENOMIC DNA]</scope>
    <source>
        <strain evidence="2 3">DSM 102238</strain>
    </source>
</reference>
<comment type="caution">
    <text evidence="2">The sequence shown here is derived from an EMBL/GenBank/DDBJ whole genome shotgun (WGS) entry which is preliminary data.</text>
</comment>
<proteinExistence type="predicted"/>
<dbReference type="Proteomes" id="UP000542776">
    <property type="component" value="Unassembled WGS sequence"/>
</dbReference>
<evidence type="ECO:0000313" key="3">
    <source>
        <dbReference type="Proteomes" id="UP000542776"/>
    </source>
</evidence>
<dbReference type="EMBL" id="JACIEK010000001">
    <property type="protein sequence ID" value="MBB3997256.1"/>
    <property type="molecule type" value="Genomic_DNA"/>
</dbReference>
<sequence>MTADRNSSPAEAEMVFTIGDRVEKFTGDYQLPGEVRSSFTTRAGKVRFVVEHDPGFLHIYGRQNLRLLTPAPKATETPGLREATVEDRGRDLWSAVGEFLANNTRITGHERQLLERRRDEFCDAVNLPLAALSATPQPVAAPDDPNLWHFWNEKARWLAVKLDAERAAHEQTKRQWGVDLKLAAKLDRQFAETIAERDAERAEVARLRKVLEEAKENNPVFAQEERASRLGKMLREGAAARSSREEGSEMTGDIMTPPGPRYGGSATTPEGEACPAVVELRSALREALSVIDEYIAYEHDGNPDTEDAREHNEMEINRYERDGRLDAAKALLTCSEPTAWRDVLAERRRQVEVEGWSAEHDDRQHPCALSSAAACYALADPNNTVKPPSMLWPWDATAWKPRDERSNLVRAGALILADIERLGRAAAQSEEGK</sequence>
<dbReference type="AlphaFoldDB" id="A0A7W6EC14"/>
<feature type="region of interest" description="Disordered" evidence="1">
    <location>
        <begin position="239"/>
        <end position="259"/>
    </location>
</feature>
<dbReference type="RefSeq" id="WP_183198583.1">
    <property type="nucleotide sequence ID" value="NZ_JACIEK010000001.1"/>
</dbReference>
<evidence type="ECO:0000313" key="2">
    <source>
        <dbReference type="EMBL" id="MBB3997256.1"/>
    </source>
</evidence>
<keyword evidence="3" id="KW-1185">Reference proteome</keyword>
<gene>
    <name evidence="2" type="ORF">GGR04_001077</name>
</gene>
<accession>A0A7W6EC14</accession>
<organism evidence="2 3">
    <name type="scientific">Aureimonas pseudogalii</name>
    <dbReference type="NCBI Taxonomy" id="1744844"/>
    <lineage>
        <taxon>Bacteria</taxon>
        <taxon>Pseudomonadati</taxon>
        <taxon>Pseudomonadota</taxon>
        <taxon>Alphaproteobacteria</taxon>
        <taxon>Hyphomicrobiales</taxon>
        <taxon>Aurantimonadaceae</taxon>
        <taxon>Aureimonas</taxon>
    </lineage>
</organism>
<protein>
    <submittedName>
        <fullName evidence="2">Uncharacterized protein</fullName>
    </submittedName>
</protein>
<evidence type="ECO:0000256" key="1">
    <source>
        <dbReference type="SAM" id="MobiDB-lite"/>
    </source>
</evidence>